<keyword evidence="2" id="KW-0963">Cytoplasm</keyword>
<dbReference type="GO" id="GO:0000922">
    <property type="term" value="C:spindle pole"/>
    <property type="evidence" value="ECO:0007669"/>
    <property type="project" value="TreeGrafter"/>
</dbReference>
<dbReference type="GO" id="GO:0000278">
    <property type="term" value="P:mitotic cell cycle"/>
    <property type="evidence" value="ECO:0007669"/>
    <property type="project" value="TreeGrafter"/>
</dbReference>
<gene>
    <name evidence="6" type="primary">LOC117563946</name>
</gene>
<evidence type="ECO:0000256" key="2">
    <source>
        <dbReference type="ARBA" id="ARBA00022490"/>
    </source>
</evidence>
<dbReference type="PROSITE" id="PS50096">
    <property type="entry name" value="IQ"/>
    <property type="match status" value="2"/>
</dbReference>
<dbReference type="GO" id="GO:0007051">
    <property type="term" value="P:spindle organization"/>
    <property type="evidence" value="ECO:0007669"/>
    <property type="project" value="TreeGrafter"/>
</dbReference>
<keyword evidence="3" id="KW-0677">Repeat</keyword>
<evidence type="ECO:0000313" key="5">
    <source>
        <dbReference type="Proteomes" id="UP000515160"/>
    </source>
</evidence>
<dbReference type="GO" id="GO:0005516">
    <property type="term" value="F:calmodulin binding"/>
    <property type="evidence" value="ECO:0007669"/>
    <property type="project" value="UniProtKB-KW"/>
</dbReference>
<keyword evidence="4" id="KW-0112">Calmodulin-binding</keyword>
<proteinExistence type="predicted"/>
<evidence type="ECO:0000256" key="4">
    <source>
        <dbReference type="ARBA" id="ARBA00022860"/>
    </source>
</evidence>
<dbReference type="InterPro" id="IPR051185">
    <property type="entry name" value="ASPM"/>
</dbReference>
<dbReference type="GeneID" id="117563946"/>
<name>A0A6P8WGJ9_DROAB</name>
<dbReference type="SUPFAM" id="SSF52540">
    <property type="entry name" value="P-loop containing nucleoside triphosphate hydrolases"/>
    <property type="match status" value="1"/>
</dbReference>
<organism evidence="5 6">
    <name type="scientific">Drosophila albomicans</name>
    <name type="common">Fruit fly</name>
    <dbReference type="NCBI Taxonomy" id="7291"/>
    <lineage>
        <taxon>Eukaryota</taxon>
        <taxon>Metazoa</taxon>
        <taxon>Ecdysozoa</taxon>
        <taxon>Arthropoda</taxon>
        <taxon>Hexapoda</taxon>
        <taxon>Insecta</taxon>
        <taxon>Pterygota</taxon>
        <taxon>Neoptera</taxon>
        <taxon>Endopterygota</taxon>
        <taxon>Diptera</taxon>
        <taxon>Brachycera</taxon>
        <taxon>Muscomorpha</taxon>
        <taxon>Ephydroidea</taxon>
        <taxon>Drosophilidae</taxon>
        <taxon>Drosophila</taxon>
    </lineage>
</organism>
<dbReference type="Proteomes" id="UP000515160">
    <property type="component" value="Chromosome 2L"/>
</dbReference>
<dbReference type="Gene3D" id="1.20.5.190">
    <property type="match status" value="2"/>
</dbReference>
<reference evidence="6" key="1">
    <citation type="submission" date="2025-08" db="UniProtKB">
        <authorList>
            <consortium name="RefSeq"/>
        </authorList>
    </citation>
    <scope>IDENTIFICATION</scope>
    <source>
        <strain evidence="6">15112-1751.03</strain>
        <tissue evidence="6">Whole Adult</tissue>
    </source>
</reference>
<accession>A0A6P8WGJ9</accession>
<dbReference type="Pfam" id="PF00612">
    <property type="entry name" value="IQ"/>
    <property type="match status" value="2"/>
</dbReference>
<sequence length="361" mass="43189">MFHYNFVEQKMSMLSTNVRSAYECEEDFSGFKDDKEVPQELSQTCLLILDYKQFLAARCIQRAWRRFYASRPNRKDWAAIKIQRWWRGYATRKNYLKLVENMLHERLWAHYNKSATKIQALYRGWLVRQTVHDAYSLRHTQQLAAEELLCCVAYRLHHLLRTQAIPGVYSLRNSSCLSKVEKLLTSTTFRFHNDRARYYQMHMANLMKNRREEFKRNKFRTAVPFKGPNFNTGCNLACEESAFGIKYLDARMYKIIKEYETGKIDEKIKKVHRTLADRKYRKHVEDMISRTVNTSHNFCGDVIESMRKWRIWDDNNLKISEHIFRTPEMLNSFLDEAAILIDELNNVPCYCRIDNFEEVTC</sequence>
<evidence type="ECO:0000313" key="6">
    <source>
        <dbReference type="RefSeq" id="XP_034098408.2"/>
    </source>
</evidence>
<evidence type="ECO:0000256" key="3">
    <source>
        <dbReference type="ARBA" id="ARBA00022737"/>
    </source>
</evidence>
<keyword evidence="5" id="KW-1185">Reference proteome</keyword>
<dbReference type="GO" id="GO:0005737">
    <property type="term" value="C:cytoplasm"/>
    <property type="evidence" value="ECO:0007669"/>
    <property type="project" value="UniProtKB-SubCell"/>
</dbReference>
<evidence type="ECO:0000256" key="1">
    <source>
        <dbReference type="ARBA" id="ARBA00004496"/>
    </source>
</evidence>
<comment type="subcellular location">
    <subcellularLocation>
        <location evidence="1">Cytoplasm</location>
    </subcellularLocation>
</comment>
<dbReference type="SMART" id="SM00015">
    <property type="entry name" value="IQ"/>
    <property type="match status" value="2"/>
</dbReference>
<dbReference type="OrthoDB" id="190375at2759"/>
<dbReference type="InterPro" id="IPR000048">
    <property type="entry name" value="IQ_motif_EF-hand-BS"/>
</dbReference>
<dbReference type="RefSeq" id="XP_034098408.2">
    <property type="nucleotide sequence ID" value="XM_034242517.2"/>
</dbReference>
<dbReference type="AlphaFoldDB" id="A0A6P8WGJ9"/>
<dbReference type="InterPro" id="IPR027417">
    <property type="entry name" value="P-loop_NTPase"/>
</dbReference>
<dbReference type="PANTHER" id="PTHR22706">
    <property type="entry name" value="ASSEMBLY FACTOR FOR SPINDLE MICROTUBULES"/>
    <property type="match status" value="1"/>
</dbReference>
<protein>
    <submittedName>
        <fullName evidence="6">Uncharacterized protein LOC117563946</fullName>
    </submittedName>
</protein>
<dbReference type="CDD" id="cd23767">
    <property type="entry name" value="IQCD"/>
    <property type="match status" value="2"/>
</dbReference>
<dbReference type="PANTHER" id="PTHR22706:SF1">
    <property type="entry name" value="ASSEMBLY FACTOR FOR SPINDLE MICROTUBULES"/>
    <property type="match status" value="1"/>
</dbReference>
<dbReference type="GO" id="GO:0051295">
    <property type="term" value="P:establishment of meiotic spindle localization"/>
    <property type="evidence" value="ECO:0007669"/>
    <property type="project" value="TreeGrafter"/>
</dbReference>